<dbReference type="InterPro" id="IPR020103">
    <property type="entry name" value="PsdUridine_synth_cat_dom_sf"/>
</dbReference>
<evidence type="ECO:0000256" key="3">
    <source>
        <dbReference type="ARBA" id="ARBA00022694"/>
    </source>
</evidence>
<feature type="region of interest" description="Disordered" evidence="5">
    <location>
        <begin position="1"/>
        <end position="60"/>
    </location>
</feature>
<comment type="similarity">
    <text evidence="1">Belongs to the pseudouridine synthase TruB family.</text>
</comment>
<dbReference type="InterPro" id="IPR002501">
    <property type="entry name" value="PsdUridine_synth_N"/>
</dbReference>
<dbReference type="Proteomes" id="UP001497392">
    <property type="component" value="Unassembled WGS sequence"/>
</dbReference>
<dbReference type="Pfam" id="PF01509">
    <property type="entry name" value="TruB_N"/>
    <property type="match status" value="1"/>
</dbReference>
<evidence type="ECO:0000259" key="7">
    <source>
        <dbReference type="Pfam" id="PF16198"/>
    </source>
</evidence>
<name>A0ABP1FZJ1_9CHLO</name>
<accession>A0ABP1FZJ1</accession>
<feature type="domain" description="tRNA pseudouridylate synthase B C-terminal" evidence="7">
    <location>
        <begin position="241"/>
        <end position="287"/>
    </location>
</feature>
<evidence type="ECO:0000313" key="9">
    <source>
        <dbReference type="Proteomes" id="UP001497392"/>
    </source>
</evidence>
<feature type="compositionally biased region" description="Low complexity" evidence="5">
    <location>
        <begin position="1"/>
        <end position="12"/>
    </location>
</feature>
<evidence type="ECO:0000256" key="4">
    <source>
        <dbReference type="ARBA" id="ARBA00023235"/>
    </source>
</evidence>
<feature type="compositionally biased region" description="Low complexity" evidence="5">
    <location>
        <begin position="27"/>
        <end position="39"/>
    </location>
</feature>
<evidence type="ECO:0000259" key="6">
    <source>
        <dbReference type="Pfam" id="PF01509"/>
    </source>
</evidence>
<dbReference type="Gene3D" id="3.30.2350.10">
    <property type="entry name" value="Pseudouridine synthase"/>
    <property type="match status" value="1"/>
</dbReference>
<dbReference type="EMBL" id="CAXHTA020000007">
    <property type="protein sequence ID" value="CAL5223002.1"/>
    <property type="molecule type" value="Genomic_DNA"/>
</dbReference>
<keyword evidence="4" id="KW-0413">Isomerase</keyword>
<dbReference type="HAMAP" id="MF_01080">
    <property type="entry name" value="TruB_bact"/>
    <property type="match status" value="1"/>
</dbReference>
<evidence type="ECO:0000256" key="2">
    <source>
        <dbReference type="ARBA" id="ARBA00012787"/>
    </source>
</evidence>
<dbReference type="EC" id="5.4.99.25" evidence="2"/>
<protein>
    <recommendedName>
        <fullName evidence="2">tRNA pseudouridine(55) synthase</fullName>
        <ecNumber evidence="2">5.4.99.25</ecNumber>
    </recommendedName>
</protein>
<dbReference type="Pfam" id="PF16198">
    <property type="entry name" value="TruB_C_2"/>
    <property type="match status" value="1"/>
</dbReference>
<dbReference type="PANTHER" id="PTHR13767:SF2">
    <property type="entry name" value="PSEUDOURIDYLATE SYNTHASE TRUB1"/>
    <property type="match status" value="1"/>
</dbReference>
<reference evidence="8 9" key="1">
    <citation type="submission" date="2024-06" db="EMBL/GenBank/DDBJ databases">
        <authorList>
            <person name="Kraege A."/>
            <person name="Thomma B."/>
        </authorList>
    </citation>
    <scope>NUCLEOTIDE SEQUENCE [LARGE SCALE GENOMIC DNA]</scope>
</reference>
<gene>
    <name evidence="8" type="primary">g5450</name>
    <name evidence="8" type="ORF">VP750_LOCUS4661</name>
</gene>
<dbReference type="PANTHER" id="PTHR13767">
    <property type="entry name" value="TRNA-PSEUDOURIDINE SYNTHASE"/>
    <property type="match status" value="1"/>
</dbReference>
<dbReference type="CDD" id="cd02573">
    <property type="entry name" value="PseudoU_synth_EcTruB"/>
    <property type="match status" value="1"/>
</dbReference>
<evidence type="ECO:0000313" key="8">
    <source>
        <dbReference type="EMBL" id="CAL5223002.1"/>
    </source>
</evidence>
<sequence length="292" mass="31202">MSSSAPNAASSAGQHADLAQKRVLEDSAAANGSPGSSAPQQEAKRKKPLPPAPAIVGKGSDFTQEVWQNAALLVDKPKGWTSFDVCAKLRGALKTKKIGHAGTLDPMATGLLIICTGKGTKAIDGFVAMEKAYSGTLRLGQTTPSYDAETDVLESLPWDHITDEDLEVAKRGLIGPIMQQPPMYSAVSIKGERLYKAARRGEEVERPARPVTVHSFDLQRSAASTEDLDFRISCSKGTYIRSLAHDLGQSLRCGAHLTALRRESIGEHDVSNAWSLAELVEAAQTARSAELL</sequence>
<comment type="caution">
    <text evidence="8">The sequence shown here is derived from an EMBL/GenBank/DDBJ whole genome shotgun (WGS) entry which is preliminary data.</text>
</comment>
<dbReference type="InterPro" id="IPR032819">
    <property type="entry name" value="TruB_C"/>
</dbReference>
<dbReference type="InterPro" id="IPR014780">
    <property type="entry name" value="tRNA_psdUridine_synth_TruB"/>
</dbReference>
<proteinExistence type="inferred from homology"/>
<feature type="domain" description="Pseudouridine synthase II N-terminal" evidence="6">
    <location>
        <begin position="91"/>
        <end position="240"/>
    </location>
</feature>
<evidence type="ECO:0000256" key="1">
    <source>
        <dbReference type="ARBA" id="ARBA00008999"/>
    </source>
</evidence>
<keyword evidence="9" id="KW-1185">Reference proteome</keyword>
<dbReference type="NCBIfam" id="TIGR00431">
    <property type="entry name" value="TruB"/>
    <property type="match status" value="1"/>
</dbReference>
<dbReference type="SUPFAM" id="SSF55120">
    <property type="entry name" value="Pseudouridine synthase"/>
    <property type="match status" value="1"/>
</dbReference>
<keyword evidence="3" id="KW-0819">tRNA processing</keyword>
<organism evidence="8 9">
    <name type="scientific">Coccomyxa viridis</name>
    <dbReference type="NCBI Taxonomy" id="1274662"/>
    <lineage>
        <taxon>Eukaryota</taxon>
        <taxon>Viridiplantae</taxon>
        <taxon>Chlorophyta</taxon>
        <taxon>core chlorophytes</taxon>
        <taxon>Trebouxiophyceae</taxon>
        <taxon>Trebouxiophyceae incertae sedis</taxon>
        <taxon>Coccomyxaceae</taxon>
        <taxon>Coccomyxa</taxon>
    </lineage>
</organism>
<evidence type="ECO:0000256" key="5">
    <source>
        <dbReference type="SAM" id="MobiDB-lite"/>
    </source>
</evidence>